<feature type="compositionally biased region" description="Basic residues" evidence="1">
    <location>
        <begin position="73"/>
        <end position="83"/>
    </location>
</feature>
<proteinExistence type="predicted"/>
<gene>
    <name evidence="2" type="ORF">ETD83_37995</name>
</gene>
<keyword evidence="3" id="KW-1185">Reference proteome</keyword>
<evidence type="ECO:0000313" key="3">
    <source>
        <dbReference type="Proteomes" id="UP000309174"/>
    </source>
</evidence>
<protein>
    <recommendedName>
        <fullName evidence="4">Pentapeptide repeat protein</fullName>
    </recommendedName>
</protein>
<name>A0A5C4J0U6_9ACTN</name>
<dbReference type="Proteomes" id="UP000309174">
    <property type="component" value="Unassembled WGS sequence"/>
</dbReference>
<feature type="compositionally biased region" description="Basic residues" evidence="1">
    <location>
        <begin position="1"/>
        <end position="11"/>
    </location>
</feature>
<comment type="caution">
    <text evidence="2">The sequence shown here is derived from an EMBL/GenBank/DDBJ whole genome shotgun (WGS) entry which is preliminary data.</text>
</comment>
<feature type="region of interest" description="Disordered" evidence="1">
    <location>
        <begin position="1"/>
        <end position="92"/>
    </location>
</feature>
<feature type="compositionally biased region" description="Gly residues" evidence="1">
    <location>
        <begin position="16"/>
        <end position="28"/>
    </location>
</feature>
<feature type="non-terminal residue" evidence="2">
    <location>
        <position position="1"/>
    </location>
</feature>
<evidence type="ECO:0000256" key="1">
    <source>
        <dbReference type="SAM" id="MobiDB-lite"/>
    </source>
</evidence>
<dbReference type="EMBL" id="VCKW01000359">
    <property type="protein sequence ID" value="TMQ89852.1"/>
    <property type="molecule type" value="Genomic_DNA"/>
</dbReference>
<evidence type="ECO:0000313" key="2">
    <source>
        <dbReference type="EMBL" id="TMQ89852.1"/>
    </source>
</evidence>
<evidence type="ECO:0008006" key="4">
    <source>
        <dbReference type="Google" id="ProtNLM"/>
    </source>
</evidence>
<dbReference type="Pfam" id="PF13576">
    <property type="entry name" value="Pentapeptide_3"/>
    <property type="match status" value="1"/>
</dbReference>
<accession>A0A5C4J0U6</accession>
<dbReference type="InterPro" id="IPR001646">
    <property type="entry name" value="5peptide_repeat"/>
</dbReference>
<sequence>PLLCRPRRPARPCRTGGPGGPGGPGVRGTPGPSHRATHPAPPPARRRRRPLGGHLFGPDRRHPGRLPPPHRDVRPRHLLRKRQAPRDAFTGDTWFGGATFSGDVGFSGAAFSGSARFGEAQFNGNAGFDGVAGFGRATTLYEDILRDGPRRAP</sequence>
<organism evidence="2 3">
    <name type="scientific">Actinomadura soli</name>
    <dbReference type="NCBI Taxonomy" id="2508997"/>
    <lineage>
        <taxon>Bacteria</taxon>
        <taxon>Bacillati</taxon>
        <taxon>Actinomycetota</taxon>
        <taxon>Actinomycetes</taxon>
        <taxon>Streptosporangiales</taxon>
        <taxon>Thermomonosporaceae</taxon>
        <taxon>Actinomadura</taxon>
    </lineage>
</organism>
<dbReference type="AlphaFoldDB" id="A0A5C4J0U6"/>
<reference evidence="2 3" key="1">
    <citation type="submission" date="2019-05" db="EMBL/GenBank/DDBJ databases">
        <title>Draft genome sequence of Actinomadura sp. 14C53.</title>
        <authorList>
            <person name="Saricaoglu S."/>
            <person name="Isik K."/>
        </authorList>
    </citation>
    <scope>NUCLEOTIDE SEQUENCE [LARGE SCALE GENOMIC DNA]</scope>
    <source>
        <strain evidence="2 3">14C53</strain>
    </source>
</reference>